<dbReference type="PANTHER" id="PTHR46316:SF2">
    <property type="entry name" value="SNF1-RELATED PROTEIN KINASE REGULATORY SUBUNIT BETA-2"/>
    <property type="match status" value="1"/>
</dbReference>
<dbReference type="OrthoDB" id="531008at2759"/>
<proteinExistence type="inferred from homology"/>
<feature type="domain" description="Association with the SNF1 complex (ASC)" evidence="3">
    <location>
        <begin position="213"/>
        <end position="316"/>
    </location>
</feature>
<feature type="compositionally biased region" description="Basic and acidic residues" evidence="2">
    <location>
        <begin position="145"/>
        <end position="156"/>
    </location>
</feature>
<feature type="domain" description="AMP-activated protein kinase glycogen-binding" evidence="4">
    <location>
        <begin position="45"/>
        <end position="125"/>
    </location>
</feature>
<dbReference type="InterPro" id="IPR032640">
    <property type="entry name" value="AMPK1_CBM"/>
</dbReference>
<reference evidence="6" key="1">
    <citation type="journal article" date="2006" name="PLoS Biol.">
        <title>Macronuclear genome sequence of the ciliate Tetrahymena thermophila, a model eukaryote.</title>
        <authorList>
            <person name="Eisen J.A."/>
            <person name="Coyne R.S."/>
            <person name="Wu M."/>
            <person name="Wu D."/>
            <person name="Thiagarajan M."/>
            <person name="Wortman J.R."/>
            <person name="Badger J.H."/>
            <person name="Ren Q."/>
            <person name="Amedeo P."/>
            <person name="Jones K.M."/>
            <person name="Tallon L.J."/>
            <person name="Delcher A.L."/>
            <person name="Salzberg S.L."/>
            <person name="Silva J.C."/>
            <person name="Haas B.J."/>
            <person name="Majoros W.H."/>
            <person name="Farzad M."/>
            <person name="Carlton J.M."/>
            <person name="Smith R.K. Jr."/>
            <person name="Garg J."/>
            <person name="Pearlman R.E."/>
            <person name="Karrer K.M."/>
            <person name="Sun L."/>
            <person name="Manning G."/>
            <person name="Elde N.C."/>
            <person name="Turkewitz A.P."/>
            <person name="Asai D.J."/>
            <person name="Wilkes D.E."/>
            <person name="Wang Y."/>
            <person name="Cai H."/>
            <person name="Collins K."/>
            <person name="Stewart B.A."/>
            <person name="Lee S.R."/>
            <person name="Wilamowska K."/>
            <person name="Weinberg Z."/>
            <person name="Ruzzo W.L."/>
            <person name="Wloga D."/>
            <person name="Gaertig J."/>
            <person name="Frankel J."/>
            <person name="Tsao C.-C."/>
            <person name="Gorovsky M.A."/>
            <person name="Keeling P.J."/>
            <person name="Waller R.F."/>
            <person name="Patron N.J."/>
            <person name="Cherry J.M."/>
            <person name="Stover N.A."/>
            <person name="Krieger C.J."/>
            <person name="del Toro C."/>
            <person name="Ryder H.F."/>
            <person name="Williamson S.C."/>
            <person name="Barbeau R.A."/>
            <person name="Hamilton E.P."/>
            <person name="Orias E."/>
        </authorList>
    </citation>
    <scope>NUCLEOTIDE SEQUENCE [LARGE SCALE GENOMIC DNA]</scope>
    <source>
        <strain evidence="6">SB210</strain>
    </source>
</reference>
<dbReference type="InterPro" id="IPR006828">
    <property type="entry name" value="ASC_dom"/>
</dbReference>
<gene>
    <name evidence="5" type="ORF">TTHERM_000442849</name>
</gene>
<dbReference type="EMBL" id="GG662665">
    <property type="protein sequence ID" value="EWS74006.1"/>
    <property type="molecule type" value="Genomic_DNA"/>
</dbReference>
<evidence type="ECO:0000256" key="1">
    <source>
        <dbReference type="ARBA" id="ARBA00010926"/>
    </source>
</evidence>
<dbReference type="RefSeq" id="XP_012653468.1">
    <property type="nucleotide sequence ID" value="XM_012798014.1"/>
</dbReference>
<dbReference type="GO" id="GO:0005737">
    <property type="term" value="C:cytoplasm"/>
    <property type="evidence" value="ECO:0007669"/>
    <property type="project" value="UniProtKB-ARBA"/>
</dbReference>
<dbReference type="AlphaFoldDB" id="W7XHS3"/>
<sequence length="329" mass="38402">MGSQSSKLVSESQQKKEHIVQLSGQSSGQANNSLNYMRKEQQKLVNTLFKWNFGGNTVYVTGTFSNWVNHIQLQKQGQEFSICVRLPPGLHQYKFIVDGEWRFSPEDNQTTDENGNINNIIDTTNYKNTDNLYLPESHGRPVPPIEHRDRERKDTSFDEQDFDKLSVGGQGHYKTPAYNNPMTQKNTMELQGEKYFTNVTSRPTTLPEYSFKDKAPICPPHLKDVYFLRQKERKHLNAWKTRTINENMPPEEVEKQKRIEKNEIFIHIFDNDRSLAPPQHVTTKHVGIKSKKNPQYNVFCITQRFKQKYTTFKFYTNQIVDGSEKLFIA</sequence>
<keyword evidence="5" id="KW-0418">Kinase</keyword>
<dbReference type="GeneID" id="24438995"/>
<dbReference type="CDD" id="cd02859">
    <property type="entry name" value="E_set_AMPKbeta_like_N"/>
    <property type="match status" value="1"/>
</dbReference>
<dbReference type="InterPro" id="IPR014756">
    <property type="entry name" value="Ig_E-set"/>
</dbReference>
<dbReference type="Pfam" id="PF04739">
    <property type="entry name" value="AMPKBI"/>
    <property type="match status" value="1"/>
</dbReference>
<dbReference type="InterPro" id="IPR043554">
    <property type="entry name" value="KINB"/>
</dbReference>
<dbReference type="InterPro" id="IPR013783">
    <property type="entry name" value="Ig-like_fold"/>
</dbReference>
<dbReference type="KEGG" id="tet:TTHERM_000442849"/>
<evidence type="ECO:0000313" key="6">
    <source>
        <dbReference type="Proteomes" id="UP000009168"/>
    </source>
</evidence>
<dbReference type="SUPFAM" id="SSF81296">
    <property type="entry name" value="E set domains"/>
    <property type="match status" value="1"/>
</dbReference>
<dbReference type="Proteomes" id="UP000009168">
    <property type="component" value="Unassembled WGS sequence"/>
</dbReference>
<dbReference type="InterPro" id="IPR037256">
    <property type="entry name" value="ASC_dom_sf"/>
</dbReference>
<dbReference type="Gene3D" id="2.60.40.10">
    <property type="entry name" value="Immunoglobulins"/>
    <property type="match status" value="1"/>
</dbReference>
<comment type="similarity">
    <text evidence="1">Belongs to the 5'-AMP-activated protein kinase beta subunit family.</text>
</comment>
<dbReference type="STRING" id="312017.W7XHS3"/>
<accession>W7XHS3</accession>
<evidence type="ECO:0000259" key="3">
    <source>
        <dbReference type="Pfam" id="PF04739"/>
    </source>
</evidence>
<organism evidence="5 6">
    <name type="scientific">Tetrahymena thermophila (strain SB210)</name>
    <dbReference type="NCBI Taxonomy" id="312017"/>
    <lineage>
        <taxon>Eukaryota</taxon>
        <taxon>Sar</taxon>
        <taxon>Alveolata</taxon>
        <taxon>Ciliophora</taxon>
        <taxon>Intramacronucleata</taxon>
        <taxon>Oligohymenophorea</taxon>
        <taxon>Hymenostomatida</taxon>
        <taxon>Tetrahymenina</taxon>
        <taxon>Tetrahymenidae</taxon>
        <taxon>Tetrahymena</taxon>
    </lineage>
</organism>
<dbReference type="Gene3D" id="6.20.250.60">
    <property type="match status" value="1"/>
</dbReference>
<dbReference type="InParanoid" id="W7XHS3"/>
<dbReference type="SUPFAM" id="SSF160219">
    <property type="entry name" value="AMPKBI-like"/>
    <property type="match status" value="1"/>
</dbReference>
<keyword evidence="5" id="KW-0808">Transferase</keyword>
<dbReference type="GO" id="GO:0016301">
    <property type="term" value="F:kinase activity"/>
    <property type="evidence" value="ECO:0007669"/>
    <property type="project" value="UniProtKB-KW"/>
</dbReference>
<dbReference type="PANTHER" id="PTHR46316">
    <property type="entry name" value="SNF1-RELATED PROTEIN KINASE REGULATORY SUBUNIT BETA-1"/>
    <property type="match status" value="1"/>
</dbReference>
<name>W7XHS3_TETTS</name>
<dbReference type="Pfam" id="PF16561">
    <property type="entry name" value="AMPK1_CBM"/>
    <property type="match status" value="1"/>
</dbReference>
<protein>
    <submittedName>
        <fullName evidence="5">5'-AMP-activated kinase protein</fullName>
    </submittedName>
</protein>
<evidence type="ECO:0000256" key="2">
    <source>
        <dbReference type="SAM" id="MobiDB-lite"/>
    </source>
</evidence>
<evidence type="ECO:0000313" key="5">
    <source>
        <dbReference type="EMBL" id="EWS74006.1"/>
    </source>
</evidence>
<keyword evidence="6" id="KW-1185">Reference proteome</keyword>
<feature type="region of interest" description="Disordered" evidence="2">
    <location>
        <begin position="128"/>
        <end position="182"/>
    </location>
</feature>
<evidence type="ECO:0000259" key="4">
    <source>
        <dbReference type="Pfam" id="PF16561"/>
    </source>
</evidence>